<name>A0A1Y2CG70_9FUNG</name>
<evidence type="ECO:0000313" key="2">
    <source>
        <dbReference type="Proteomes" id="UP000193642"/>
    </source>
</evidence>
<dbReference type="EMBL" id="MCGO01000018">
    <property type="protein sequence ID" value="ORY46029.1"/>
    <property type="molecule type" value="Genomic_DNA"/>
</dbReference>
<keyword evidence="2" id="KW-1185">Reference proteome</keyword>
<protein>
    <submittedName>
        <fullName evidence="1">Uncharacterized protein</fullName>
    </submittedName>
</protein>
<accession>A0A1Y2CG70</accession>
<evidence type="ECO:0000313" key="1">
    <source>
        <dbReference type="EMBL" id="ORY46029.1"/>
    </source>
</evidence>
<organism evidence="1 2">
    <name type="scientific">Rhizoclosmatium globosum</name>
    <dbReference type="NCBI Taxonomy" id="329046"/>
    <lineage>
        <taxon>Eukaryota</taxon>
        <taxon>Fungi</taxon>
        <taxon>Fungi incertae sedis</taxon>
        <taxon>Chytridiomycota</taxon>
        <taxon>Chytridiomycota incertae sedis</taxon>
        <taxon>Chytridiomycetes</taxon>
        <taxon>Chytridiales</taxon>
        <taxon>Chytriomycetaceae</taxon>
        <taxon>Rhizoclosmatium</taxon>
    </lineage>
</organism>
<dbReference type="AlphaFoldDB" id="A0A1Y2CG70"/>
<dbReference type="Proteomes" id="UP000193642">
    <property type="component" value="Unassembled WGS sequence"/>
</dbReference>
<reference evidence="1 2" key="1">
    <citation type="submission" date="2016-07" db="EMBL/GenBank/DDBJ databases">
        <title>Pervasive Adenine N6-methylation of Active Genes in Fungi.</title>
        <authorList>
            <consortium name="DOE Joint Genome Institute"/>
            <person name="Mondo S.J."/>
            <person name="Dannebaum R.O."/>
            <person name="Kuo R.C."/>
            <person name="Labutti K."/>
            <person name="Haridas S."/>
            <person name="Kuo A."/>
            <person name="Salamov A."/>
            <person name="Ahrendt S.R."/>
            <person name="Lipzen A."/>
            <person name="Sullivan W."/>
            <person name="Andreopoulos W.B."/>
            <person name="Clum A."/>
            <person name="Lindquist E."/>
            <person name="Daum C."/>
            <person name="Ramamoorthy G.K."/>
            <person name="Gryganskyi A."/>
            <person name="Culley D."/>
            <person name="Magnuson J.K."/>
            <person name="James T.Y."/>
            <person name="O'Malley M.A."/>
            <person name="Stajich J.E."/>
            <person name="Spatafora J.W."/>
            <person name="Visel A."/>
            <person name="Grigoriev I.V."/>
        </authorList>
    </citation>
    <scope>NUCLEOTIDE SEQUENCE [LARGE SCALE GENOMIC DNA]</scope>
    <source>
        <strain evidence="1 2">JEL800</strain>
    </source>
</reference>
<sequence length="111" mass="12320">MRMPAYSKELSPSIGRRPSLTRLAMVVTPSPRQQTRDSALTQAEAFNDVVTTRLQHENASLLQRAIPFHRKETEFHGAYHGRDAVSEAADARLGADTSRGLQRCCDNKAPT</sequence>
<proteinExistence type="predicted"/>
<comment type="caution">
    <text evidence="1">The sequence shown here is derived from an EMBL/GenBank/DDBJ whole genome shotgun (WGS) entry which is preliminary data.</text>
</comment>
<gene>
    <name evidence="1" type="ORF">BCR33DRAFT_716035</name>
</gene>